<sequence>VVDFSDPQRNGFVNAFVAYFLAQSDDYRSESQLRDVAGSLLKGCLYHFHKSIHRMACIGNIVSPDTKGSFWKLCDSLTTMENHAEFNHTVAAIQQQWPKASRWLSWWLTPDHACMLFPSQCTMPENLADKPPDTTNAEEAMHATIYCIVGSLHNPLFQGLDGLLNVEKAFRMQTESALCK</sequence>
<gene>
    <name evidence="1" type="ORF">GYMLUDRAFT_165029</name>
</gene>
<accession>A0A0D0BEB4</accession>
<proteinExistence type="predicted"/>
<dbReference type="AlphaFoldDB" id="A0A0D0BEB4"/>
<feature type="non-terminal residue" evidence="1">
    <location>
        <position position="1"/>
    </location>
</feature>
<protein>
    <submittedName>
        <fullName evidence="1">Uncharacterized protein</fullName>
    </submittedName>
</protein>
<organism evidence="1 2">
    <name type="scientific">Collybiopsis luxurians FD-317 M1</name>
    <dbReference type="NCBI Taxonomy" id="944289"/>
    <lineage>
        <taxon>Eukaryota</taxon>
        <taxon>Fungi</taxon>
        <taxon>Dikarya</taxon>
        <taxon>Basidiomycota</taxon>
        <taxon>Agaricomycotina</taxon>
        <taxon>Agaricomycetes</taxon>
        <taxon>Agaricomycetidae</taxon>
        <taxon>Agaricales</taxon>
        <taxon>Marasmiineae</taxon>
        <taxon>Omphalotaceae</taxon>
        <taxon>Collybiopsis</taxon>
        <taxon>Collybiopsis luxurians</taxon>
    </lineage>
</organism>
<evidence type="ECO:0000313" key="1">
    <source>
        <dbReference type="EMBL" id="KIK62105.1"/>
    </source>
</evidence>
<keyword evidence="2" id="KW-1185">Reference proteome</keyword>
<dbReference type="Proteomes" id="UP000053593">
    <property type="component" value="Unassembled WGS sequence"/>
</dbReference>
<dbReference type="HOGENOM" id="CLU_128535_0_0_1"/>
<dbReference type="OrthoDB" id="3046222at2759"/>
<reference evidence="1 2" key="1">
    <citation type="submission" date="2014-04" db="EMBL/GenBank/DDBJ databases">
        <title>Evolutionary Origins and Diversification of the Mycorrhizal Mutualists.</title>
        <authorList>
            <consortium name="DOE Joint Genome Institute"/>
            <consortium name="Mycorrhizal Genomics Consortium"/>
            <person name="Kohler A."/>
            <person name="Kuo A."/>
            <person name="Nagy L.G."/>
            <person name="Floudas D."/>
            <person name="Copeland A."/>
            <person name="Barry K.W."/>
            <person name="Cichocki N."/>
            <person name="Veneault-Fourrey C."/>
            <person name="LaButti K."/>
            <person name="Lindquist E.A."/>
            <person name="Lipzen A."/>
            <person name="Lundell T."/>
            <person name="Morin E."/>
            <person name="Murat C."/>
            <person name="Riley R."/>
            <person name="Ohm R."/>
            <person name="Sun H."/>
            <person name="Tunlid A."/>
            <person name="Henrissat B."/>
            <person name="Grigoriev I.V."/>
            <person name="Hibbett D.S."/>
            <person name="Martin F."/>
        </authorList>
    </citation>
    <scope>NUCLEOTIDE SEQUENCE [LARGE SCALE GENOMIC DNA]</scope>
    <source>
        <strain evidence="1 2">FD-317 M1</strain>
    </source>
</reference>
<name>A0A0D0BEB4_9AGAR</name>
<evidence type="ECO:0000313" key="2">
    <source>
        <dbReference type="Proteomes" id="UP000053593"/>
    </source>
</evidence>
<dbReference type="EMBL" id="KN834768">
    <property type="protein sequence ID" value="KIK62105.1"/>
    <property type="molecule type" value="Genomic_DNA"/>
</dbReference>